<keyword evidence="3" id="KW-0863">Zinc-finger</keyword>
<dbReference type="SMART" id="SM00399">
    <property type="entry name" value="ZnF_C4"/>
    <property type="match status" value="1"/>
</dbReference>
<dbReference type="AlphaFoldDB" id="A0A553NUP2"/>
<keyword evidence="8" id="KW-0675">Receptor</keyword>
<feature type="domain" description="Nuclear receptor" evidence="10">
    <location>
        <begin position="60"/>
        <end position="138"/>
    </location>
</feature>
<dbReference type="GO" id="GO:0045944">
    <property type="term" value="P:positive regulation of transcription by RNA polymerase II"/>
    <property type="evidence" value="ECO:0007669"/>
    <property type="project" value="TreeGrafter"/>
</dbReference>
<evidence type="ECO:0000256" key="4">
    <source>
        <dbReference type="ARBA" id="ARBA00022833"/>
    </source>
</evidence>
<evidence type="ECO:0000256" key="3">
    <source>
        <dbReference type="ARBA" id="ARBA00022771"/>
    </source>
</evidence>
<keyword evidence="9" id="KW-0539">Nucleus</keyword>
<dbReference type="Proteomes" id="UP000318571">
    <property type="component" value="Chromosome 1"/>
</dbReference>
<keyword evidence="6" id="KW-0238">DNA-binding</keyword>
<proteinExistence type="inferred from homology"/>
<keyword evidence="2" id="KW-0479">Metal-binding</keyword>
<dbReference type="GO" id="GO:0004879">
    <property type="term" value="F:nuclear receptor activity"/>
    <property type="evidence" value="ECO:0007669"/>
    <property type="project" value="TreeGrafter"/>
</dbReference>
<accession>A0A553NUP2</accession>
<name>A0A553NUP2_TIGCA</name>
<dbReference type="GO" id="GO:0000122">
    <property type="term" value="P:negative regulation of transcription by RNA polymerase II"/>
    <property type="evidence" value="ECO:0007669"/>
    <property type="project" value="TreeGrafter"/>
</dbReference>
<keyword evidence="7" id="KW-0804">Transcription</keyword>
<dbReference type="PROSITE" id="PS51030">
    <property type="entry name" value="NUCLEAR_REC_DBD_2"/>
    <property type="match status" value="1"/>
</dbReference>
<gene>
    <name evidence="11" type="ORF">TCAL_02518</name>
</gene>
<dbReference type="InterPro" id="IPR050234">
    <property type="entry name" value="Nuclear_hormone_rcpt_NR1"/>
</dbReference>
<evidence type="ECO:0000313" key="11">
    <source>
        <dbReference type="EMBL" id="TRY69136.1"/>
    </source>
</evidence>
<dbReference type="GO" id="GO:0000978">
    <property type="term" value="F:RNA polymerase II cis-regulatory region sequence-specific DNA binding"/>
    <property type="evidence" value="ECO:0007669"/>
    <property type="project" value="TreeGrafter"/>
</dbReference>
<dbReference type="GO" id="GO:0008270">
    <property type="term" value="F:zinc ion binding"/>
    <property type="evidence" value="ECO:0007669"/>
    <property type="project" value="UniProtKB-KW"/>
</dbReference>
<dbReference type="PROSITE" id="PS00031">
    <property type="entry name" value="NUCLEAR_REC_DBD_1"/>
    <property type="match status" value="1"/>
</dbReference>
<evidence type="ECO:0000256" key="5">
    <source>
        <dbReference type="ARBA" id="ARBA00023015"/>
    </source>
</evidence>
<dbReference type="GO" id="GO:0030154">
    <property type="term" value="P:cell differentiation"/>
    <property type="evidence" value="ECO:0007669"/>
    <property type="project" value="TreeGrafter"/>
</dbReference>
<dbReference type="STRING" id="6832.A0A553NUP2"/>
<comment type="similarity">
    <text evidence="1">Belongs to the nuclear hormone receptor family. NR1 subfamily.</text>
</comment>
<protein>
    <recommendedName>
        <fullName evidence="10">Nuclear receptor domain-containing protein</fullName>
    </recommendedName>
</protein>
<keyword evidence="5" id="KW-0805">Transcription regulation</keyword>
<keyword evidence="4" id="KW-0862">Zinc</keyword>
<dbReference type="Pfam" id="PF00105">
    <property type="entry name" value="zf-C4"/>
    <property type="match status" value="1"/>
</dbReference>
<evidence type="ECO:0000256" key="8">
    <source>
        <dbReference type="ARBA" id="ARBA00023170"/>
    </source>
</evidence>
<dbReference type="Gene3D" id="1.10.565.10">
    <property type="entry name" value="Retinoid X Receptor"/>
    <property type="match status" value="1"/>
</dbReference>
<dbReference type="OrthoDB" id="6159439at2759"/>
<dbReference type="SUPFAM" id="SSF48508">
    <property type="entry name" value="Nuclear receptor ligand-binding domain"/>
    <property type="match status" value="1"/>
</dbReference>
<organism evidence="11 12">
    <name type="scientific">Tigriopus californicus</name>
    <name type="common">Marine copepod</name>
    <dbReference type="NCBI Taxonomy" id="6832"/>
    <lineage>
        <taxon>Eukaryota</taxon>
        <taxon>Metazoa</taxon>
        <taxon>Ecdysozoa</taxon>
        <taxon>Arthropoda</taxon>
        <taxon>Crustacea</taxon>
        <taxon>Multicrustacea</taxon>
        <taxon>Hexanauplia</taxon>
        <taxon>Copepoda</taxon>
        <taxon>Harpacticoida</taxon>
        <taxon>Harpacticidae</taxon>
        <taxon>Tigriopus</taxon>
    </lineage>
</organism>
<dbReference type="PRINTS" id="PR00047">
    <property type="entry name" value="STROIDFINGER"/>
</dbReference>
<evidence type="ECO:0000256" key="6">
    <source>
        <dbReference type="ARBA" id="ARBA00023125"/>
    </source>
</evidence>
<evidence type="ECO:0000259" key="10">
    <source>
        <dbReference type="PROSITE" id="PS51030"/>
    </source>
</evidence>
<keyword evidence="12" id="KW-1185">Reference proteome</keyword>
<evidence type="ECO:0000256" key="7">
    <source>
        <dbReference type="ARBA" id="ARBA00023163"/>
    </source>
</evidence>
<dbReference type="InterPro" id="IPR013088">
    <property type="entry name" value="Znf_NHR/GATA"/>
</dbReference>
<dbReference type="GO" id="GO:0009755">
    <property type="term" value="P:hormone-mediated signaling pathway"/>
    <property type="evidence" value="ECO:0007669"/>
    <property type="project" value="TreeGrafter"/>
</dbReference>
<sequence length="438" mass="50247">METETDFDILTFLEGCSQDMIPMDSSGGPNVLSENDIMDILGDVEFDADPSLSPSNRPNTQICPICGRPAGKHLYYGSQVCVSCRGFFRRTVQNNHQTIFQCIGDLNCVIDSTSRKSCKFCRYQKCLDAGMNPAYVLSPAERKDRILRQYQSKSGTTRILPRLKLQRDLSMVYTQEEELYHKKEYKSFMTTACSKCLDFFVNRLDDYKTYHESIIYNIPLTPEKMKLMMKLDEVIITAHCLELSDGHELSSYDRMTLIKNNFSALYGLVWAGYGQDYCTIEYYTTFLDFTQRRASTDENYRLLANLAEELLPLIIKGAFGNLNGLFPANDLCQELNVGATFKQETSKVQNWSAPYGLDNGPDHNIILIFYKIILFGTDFPDRLDEPTKIEAIRDKYLWQLHRYIKNQSGKKTYTLLHETAMIILSIKSISTVLENAMK</sequence>
<dbReference type="PANTHER" id="PTHR24082:SF473">
    <property type="entry name" value="ECDYSONE-INDUCED PROTEIN 75B, ISOFORM B"/>
    <property type="match status" value="1"/>
</dbReference>
<dbReference type="PANTHER" id="PTHR24082">
    <property type="entry name" value="NUCLEAR HORMONE RECEPTOR"/>
    <property type="match status" value="1"/>
</dbReference>
<dbReference type="CDD" id="cd06916">
    <property type="entry name" value="NR_DBD_like"/>
    <property type="match status" value="1"/>
</dbReference>
<dbReference type="InterPro" id="IPR001628">
    <property type="entry name" value="Znf_hrmn_rcpt"/>
</dbReference>
<dbReference type="SUPFAM" id="SSF57716">
    <property type="entry name" value="Glucocorticoid receptor-like (DNA-binding domain)"/>
    <property type="match status" value="1"/>
</dbReference>
<evidence type="ECO:0000313" key="12">
    <source>
        <dbReference type="Proteomes" id="UP000318571"/>
    </source>
</evidence>
<evidence type="ECO:0000256" key="2">
    <source>
        <dbReference type="ARBA" id="ARBA00022723"/>
    </source>
</evidence>
<dbReference type="Gene3D" id="3.30.50.10">
    <property type="entry name" value="Erythroid Transcription Factor GATA-1, subunit A"/>
    <property type="match status" value="1"/>
</dbReference>
<dbReference type="InterPro" id="IPR035500">
    <property type="entry name" value="NHR-like_dom_sf"/>
</dbReference>
<evidence type="ECO:0000256" key="9">
    <source>
        <dbReference type="ARBA" id="ARBA00023242"/>
    </source>
</evidence>
<comment type="caution">
    <text evidence="11">The sequence shown here is derived from an EMBL/GenBank/DDBJ whole genome shotgun (WGS) entry which is preliminary data.</text>
</comment>
<reference evidence="11 12" key="1">
    <citation type="journal article" date="2018" name="Nat. Ecol. Evol.">
        <title>Genomic signatures of mitonuclear coevolution across populations of Tigriopus californicus.</title>
        <authorList>
            <person name="Barreto F.S."/>
            <person name="Watson E.T."/>
            <person name="Lima T.G."/>
            <person name="Willett C.S."/>
            <person name="Edmands S."/>
            <person name="Li W."/>
            <person name="Burton R.S."/>
        </authorList>
    </citation>
    <scope>NUCLEOTIDE SEQUENCE [LARGE SCALE GENOMIC DNA]</scope>
    <source>
        <strain evidence="11 12">San Diego</strain>
    </source>
</reference>
<dbReference type="EMBL" id="VCGU01000010">
    <property type="protein sequence ID" value="TRY69136.1"/>
    <property type="molecule type" value="Genomic_DNA"/>
</dbReference>
<evidence type="ECO:0000256" key="1">
    <source>
        <dbReference type="ARBA" id="ARBA00008092"/>
    </source>
</evidence>